<name>A0A151HJ95_TOXGO</name>
<feature type="transmembrane region" description="Helical" evidence="1">
    <location>
        <begin position="12"/>
        <end position="31"/>
    </location>
</feature>
<reference evidence="3" key="1">
    <citation type="submission" date="2016-03" db="EMBL/GenBank/DDBJ databases">
        <authorList>
            <person name="Sibley D."/>
            <person name="Venepally P."/>
            <person name="Karamycheva S."/>
            <person name="Hadjithomas M."/>
            <person name="Khan A."/>
            <person name="Brunk B."/>
            <person name="Roos D."/>
            <person name="Caler E."/>
            <person name="Lorenzi H."/>
        </authorList>
    </citation>
    <scope>NUCLEOTIDE SEQUENCE [LARGE SCALE GENOMIC DNA]</scope>
    <source>
        <strain evidence="3">TgCatPRC2</strain>
    </source>
</reference>
<accession>A0A151HJ95</accession>
<keyword evidence="1" id="KW-1133">Transmembrane helix</keyword>
<dbReference type="VEuPathDB" id="ToxoDB:TGPRC2_424070"/>
<proteinExistence type="predicted"/>
<gene>
    <name evidence="2" type="ORF">TGPRC2_424070</name>
</gene>
<dbReference type="EMBL" id="AHZP02000811">
    <property type="protein sequence ID" value="KYK69390.1"/>
    <property type="molecule type" value="Genomic_DNA"/>
</dbReference>
<sequence>MLQLNDRVHVSQELCSTSCIYLNMLIGIIYVHMSVSMAIMILALVVAFSVIGSLTTVPCKGSTRVHMHSYAYSWTYTHIHQCKCSCPHTYTLCIYTCLSTLVEGRSVHLQECLLSVYYLQTRTATRSALGGLGGCARGGTTVVECDREDRRADSQRREDADLCRKVPTKDLRSSKNPAFPICSSPASRAPCSLDCPTQTRRVLRVDEGRQPTGPLSRFPNSQTLRSQCSGHFQHHAHRRHAALRGFLHRSNS</sequence>
<organism evidence="2 3">
    <name type="scientific">Toxoplasma gondii TgCatPRC2</name>
    <dbReference type="NCBI Taxonomy" id="1130821"/>
    <lineage>
        <taxon>Eukaryota</taxon>
        <taxon>Sar</taxon>
        <taxon>Alveolata</taxon>
        <taxon>Apicomplexa</taxon>
        <taxon>Conoidasida</taxon>
        <taxon>Coccidia</taxon>
        <taxon>Eucoccidiorida</taxon>
        <taxon>Eimeriorina</taxon>
        <taxon>Sarcocystidae</taxon>
        <taxon>Toxoplasma</taxon>
    </lineage>
</organism>
<dbReference type="AlphaFoldDB" id="A0A151HJ95"/>
<protein>
    <submittedName>
        <fullName evidence="2">Putative transmembrane protein</fullName>
    </submittedName>
</protein>
<dbReference type="Proteomes" id="UP000075225">
    <property type="component" value="Unassembled WGS sequence"/>
</dbReference>
<comment type="caution">
    <text evidence="2">The sequence shown here is derived from an EMBL/GenBank/DDBJ whole genome shotgun (WGS) entry which is preliminary data.</text>
</comment>
<keyword evidence="1 2" id="KW-0812">Transmembrane</keyword>
<keyword evidence="1" id="KW-0472">Membrane</keyword>
<evidence type="ECO:0000256" key="1">
    <source>
        <dbReference type="SAM" id="Phobius"/>
    </source>
</evidence>
<evidence type="ECO:0000313" key="3">
    <source>
        <dbReference type="Proteomes" id="UP000075225"/>
    </source>
</evidence>
<evidence type="ECO:0000313" key="2">
    <source>
        <dbReference type="EMBL" id="KYK69390.1"/>
    </source>
</evidence>